<comment type="similarity">
    <text evidence="2">Belongs to the IQD family.</text>
</comment>
<feature type="domain" description="DUF4005" evidence="5">
    <location>
        <begin position="182"/>
        <end position="239"/>
    </location>
</feature>
<dbReference type="Pfam" id="PF00612">
    <property type="entry name" value="IQ"/>
    <property type="match status" value="1"/>
</dbReference>
<comment type="caution">
    <text evidence="6">The sequence shown here is derived from an EMBL/GenBank/DDBJ whole genome shotgun (WGS) entry which is preliminary data.</text>
</comment>
<gene>
    <name evidence="6" type="ORF">J5N97_029915</name>
</gene>
<dbReference type="InterPro" id="IPR025064">
    <property type="entry name" value="DUF4005"/>
</dbReference>
<dbReference type="EMBL" id="JAGGNH010000010">
    <property type="protein sequence ID" value="KAJ0962087.1"/>
    <property type="molecule type" value="Genomic_DNA"/>
</dbReference>
<dbReference type="OrthoDB" id="1704267at2759"/>
<feature type="compositionally biased region" description="Low complexity" evidence="4">
    <location>
        <begin position="227"/>
        <end position="236"/>
    </location>
</feature>
<evidence type="ECO:0000313" key="7">
    <source>
        <dbReference type="Proteomes" id="UP001085076"/>
    </source>
</evidence>
<dbReference type="SMART" id="SM00015">
    <property type="entry name" value="IQ"/>
    <property type="match status" value="2"/>
</dbReference>
<dbReference type="Pfam" id="PF13178">
    <property type="entry name" value="DUF4005"/>
    <property type="match status" value="1"/>
</dbReference>
<evidence type="ECO:0000256" key="4">
    <source>
        <dbReference type="SAM" id="MobiDB-lite"/>
    </source>
</evidence>
<accession>A0A9D5H3M2</accession>
<evidence type="ECO:0000256" key="3">
    <source>
        <dbReference type="ARBA" id="ARBA00024378"/>
    </source>
</evidence>
<evidence type="ECO:0000313" key="6">
    <source>
        <dbReference type="EMBL" id="KAJ0962087.1"/>
    </source>
</evidence>
<feature type="compositionally biased region" description="Basic and acidic residues" evidence="4">
    <location>
        <begin position="147"/>
        <end position="160"/>
    </location>
</feature>
<reference evidence="6" key="2">
    <citation type="journal article" date="2022" name="Hortic Res">
        <title>The genome of Dioscorea zingiberensis sheds light on the biosynthesis, origin and evolution of the medicinally important diosgenin saponins.</title>
        <authorList>
            <person name="Li Y."/>
            <person name="Tan C."/>
            <person name="Li Z."/>
            <person name="Guo J."/>
            <person name="Li S."/>
            <person name="Chen X."/>
            <person name="Wang C."/>
            <person name="Dai X."/>
            <person name="Yang H."/>
            <person name="Song W."/>
            <person name="Hou L."/>
            <person name="Xu J."/>
            <person name="Tong Z."/>
            <person name="Xu A."/>
            <person name="Yuan X."/>
            <person name="Wang W."/>
            <person name="Yang Q."/>
            <person name="Chen L."/>
            <person name="Sun Z."/>
            <person name="Wang K."/>
            <person name="Pan B."/>
            <person name="Chen J."/>
            <person name="Bao Y."/>
            <person name="Liu F."/>
            <person name="Qi X."/>
            <person name="Gang D.R."/>
            <person name="Wen J."/>
            <person name="Li J."/>
        </authorList>
    </citation>
    <scope>NUCLEOTIDE SEQUENCE</scope>
    <source>
        <strain evidence="6">Dzin_1.0</strain>
    </source>
</reference>
<feature type="compositionally biased region" description="Polar residues" evidence="4">
    <location>
        <begin position="203"/>
        <end position="226"/>
    </location>
</feature>
<sequence>MGKAARWLKALLSGRRPASTGSTLATENQSPDKVKKRWGFVKSIREVDPKSRLPTPPVAAVSNVKREERSAVKIQAAFRGYLARRALRALKGLVKLQALVRGSIVRKQAAETLRCMQALVRAQARARSRACRANKSTSAHSQPGPKTPEKSEGSKHGNSWKQEEMMKWLEERYLDSRIAEKEGRDSESLFSGEYMEHCPSYMANTESSRAKARSQSVPKQRPQRTCSSSSTSSTSSLQAKFANRAYYQGSGRLDRLGMPIRI</sequence>
<keyword evidence="7" id="KW-1185">Reference proteome</keyword>
<organism evidence="6 7">
    <name type="scientific">Dioscorea zingiberensis</name>
    <dbReference type="NCBI Taxonomy" id="325984"/>
    <lineage>
        <taxon>Eukaryota</taxon>
        <taxon>Viridiplantae</taxon>
        <taxon>Streptophyta</taxon>
        <taxon>Embryophyta</taxon>
        <taxon>Tracheophyta</taxon>
        <taxon>Spermatophyta</taxon>
        <taxon>Magnoliopsida</taxon>
        <taxon>Liliopsida</taxon>
        <taxon>Dioscoreales</taxon>
        <taxon>Dioscoreaceae</taxon>
        <taxon>Dioscorea</taxon>
    </lineage>
</organism>
<dbReference type="PANTHER" id="PTHR32295:SF11">
    <property type="entry name" value="PROTEIN IQ-DOMAIN 22"/>
    <property type="match status" value="1"/>
</dbReference>
<dbReference type="InterPro" id="IPR000048">
    <property type="entry name" value="IQ_motif_EF-hand-BS"/>
</dbReference>
<evidence type="ECO:0000256" key="1">
    <source>
        <dbReference type="ARBA" id="ARBA00022860"/>
    </source>
</evidence>
<protein>
    <recommendedName>
        <fullName evidence="5">DUF4005 domain-containing protein</fullName>
    </recommendedName>
</protein>
<dbReference type="GO" id="GO:0005516">
    <property type="term" value="F:calmodulin binding"/>
    <property type="evidence" value="ECO:0007669"/>
    <property type="project" value="UniProtKB-KW"/>
</dbReference>
<dbReference type="Gene3D" id="1.20.5.190">
    <property type="match status" value="1"/>
</dbReference>
<comment type="subunit">
    <text evidence="3">Binds to multiple calmodulin (CaM) in the presence of Ca(2+) and CaM-like proteins.</text>
</comment>
<reference evidence="6" key="1">
    <citation type="submission" date="2021-03" db="EMBL/GenBank/DDBJ databases">
        <authorList>
            <person name="Li Z."/>
            <person name="Yang C."/>
        </authorList>
    </citation>
    <scope>NUCLEOTIDE SEQUENCE</scope>
    <source>
        <strain evidence="6">Dzin_1.0</strain>
        <tissue evidence="6">Leaf</tissue>
    </source>
</reference>
<name>A0A9D5H3M2_9LILI</name>
<feature type="region of interest" description="Disordered" evidence="4">
    <location>
        <begin position="130"/>
        <end position="160"/>
    </location>
</feature>
<dbReference type="PANTHER" id="PTHR32295">
    <property type="entry name" value="IQ-DOMAIN 5-RELATED"/>
    <property type="match status" value="1"/>
</dbReference>
<dbReference type="Proteomes" id="UP001085076">
    <property type="component" value="Miscellaneous, Linkage group lg10"/>
</dbReference>
<evidence type="ECO:0000256" key="2">
    <source>
        <dbReference type="ARBA" id="ARBA00024341"/>
    </source>
</evidence>
<keyword evidence="1" id="KW-0112">Calmodulin-binding</keyword>
<dbReference type="PROSITE" id="PS50096">
    <property type="entry name" value="IQ"/>
    <property type="match status" value="2"/>
</dbReference>
<feature type="region of interest" description="Disordered" evidence="4">
    <location>
        <begin position="203"/>
        <end position="237"/>
    </location>
</feature>
<proteinExistence type="inferred from homology"/>
<evidence type="ECO:0000259" key="5">
    <source>
        <dbReference type="Pfam" id="PF13178"/>
    </source>
</evidence>
<dbReference type="AlphaFoldDB" id="A0A9D5H3M2"/>